<evidence type="ECO:0000313" key="9">
    <source>
        <dbReference type="EMBL" id="PWR23217.1"/>
    </source>
</evidence>
<dbReference type="InterPro" id="IPR027417">
    <property type="entry name" value="P-loop_NTPase"/>
</dbReference>
<dbReference type="SUPFAM" id="SSF52540">
    <property type="entry name" value="P-loop containing nucleoside triphosphate hydrolases"/>
    <property type="match status" value="1"/>
</dbReference>
<proteinExistence type="predicted"/>
<dbReference type="InterPro" id="IPR009057">
    <property type="entry name" value="Homeodomain-like_sf"/>
</dbReference>
<evidence type="ECO:0000256" key="2">
    <source>
        <dbReference type="ARBA" id="ARBA00022840"/>
    </source>
</evidence>
<dbReference type="Proteomes" id="UP000246077">
    <property type="component" value="Unassembled WGS sequence"/>
</dbReference>
<keyword evidence="7" id="KW-0804">Transcription</keyword>
<evidence type="ECO:0000256" key="1">
    <source>
        <dbReference type="ARBA" id="ARBA00022741"/>
    </source>
</evidence>
<dbReference type="GO" id="GO:0000160">
    <property type="term" value="P:phosphorelay signal transduction system"/>
    <property type="evidence" value="ECO:0007669"/>
    <property type="project" value="UniProtKB-KW"/>
</dbReference>
<keyword evidence="4" id="KW-0805">Transcription regulation</keyword>
<organism evidence="9 10">
    <name type="scientific">Zavarzinia compransoris</name>
    <dbReference type="NCBI Taxonomy" id="1264899"/>
    <lineage>
        <taxon>Bacteria</taxon>
        <taxon>Pseudomonadati</taxon>
        <taxon>Pseudomonadota</taxon>
        <taxon>Alphaproteobacteria</taxon>
        <taxon>Rhodospirillales</taxon>
        <taxon>Zavarziniaceae</taxon>
        <taxon>Zavarzinia</taxon>
    </lineage>
</organism>
<dbReference type="Pfam" id="PF02954">
    <property type="entry name" value="HTH_8"/>
    <property type="match status" value="1"/>
</dbReference>
<dbReference type="Pfam" id="PF00158">
    <property type="entry name" value="Sigma54_activat"/>
    <property type="match status" value="1"/>
</dbReference>
<feature type="domain" description="Sigma-54 factor interaction" evidence="8">
    <location>
        <begin position="19"/>
        <end position="245"/>
    </location>
</feature>
<dbReference type="InterPro" id="IPR058031">
    <property type="entry name" value="AAA_lid_NorR"/>
</dbReference>
<dbReference type="PROSITE" id="PS00675">
    <property type="entry name" value="SIGMA54_INTERACT_1"/>
    <property type="match status" value="1"/>
</dbReference>
<evidence type="ECO:0000259" key="8">
    <source>
        <dbReference type="PROSITE" id="PS50045"/>
    </source>
</evidence>
<dbReference type="InterPro" id="IPR025662">
    <property type="entry name" value="Sigma_54_int_dom_ATP-bd_1"/>
</dbReference>
<accession>A0A317E818</accession>
<keyword evidence="5" id="KW-0238">DNA-binding</keyword>
<dbReference type="InterPro" id="IPR002197">
    <property type="entry name" value="HTH_Fis"/>
</dbReference>
<evidence type="ECO:0000256" key="3">
    <source>
        <dbReference type="ARBA" id="ARBA00023012"/>
    </source>
</evidence>
<dbReference type="PRINTS" id="PR01590">
    <property type="entry name" value="HTHFIS"/>
</dbReference>
<keyword evidence="10" id="KW-1185">Reference proteome</keyword>
<keyword evidence="6" id="KW-0010">Activator</keyword>
<dbReference type="PROSITE" id="PS50045">
    <property type="entry name" value="SIGMA54_INTERACT_4"/>
    <property type="match status" value="1"/>
</dbReference>
<dbReference type="Gene3D" id="1.10.8.60">
    <property type="match status" value="1"/>
</dbReference>
<evidence type="ECO:0000256" key="4">
    <source>
        <dbReference type="ARBA" id="ARBA00023015"/>
    </source>
</evidence>
<dbReference type="Pfam" id="PF25601">
    <property type="entry name" value="AAA_lid_14"/>
    <property type="match status" value="1"/>
</dbReference>
<dbReference type="Gene3D" id="1.10.10.60">
    <property type="entry name" value="Homeodomain-like"/>
    <property type="match status" value="1"/>
</dbReference>
<dbReference type="AlphaFoldDB" id="A0A317E818"/>
<dbReference type="SMART" id="SM00382">
    <property type="entry name" value="AAA"/>
    <property type="match status" value="1"/>
</dbReference>
<dbReference type="EMBL" id="QGLF01000001">
    <property type="protein sequence ID" value="PWR23217.1"/>
    <property type="molecule type" value="Genomic_DNA"/>
</dbReference>
<dbReference type="PANTHER" id="PTHR32071:SF21">
    <property type="entry name" value="TRANSCRIPTIONAL REGULATORY PROTEIN FLGR"/>
    <property type="match status" value="1"/>
</dbReference>
<name>A0A317E818_9PROT</name>
<dbReference type="InterPro" id="IPR002078">
    <property type="entry name" value="Sigma_54_int"/>
</dbReference>
<dbReference type="FunFam" id="3.40.50.300:FF:000006">
    <property type="entry name" value="DNA-binding transcriptional regulator NtrC"/>
    <property type="match status" value="1"/>
</dbReference>
<comment type="caution">
    <text evidence="9">The sequence shown here is derived from an EMBL/GenBank/DDBJ whole genome shotgun (WGS) entry which is preliminary data.</text>
</comment>
<dbReference type="OrthoDB" id="9770562at2"/>
<evidence type="ECO:0000313" key="10">
    <source>
        <dbReference type="Proteomes" id="UP000246077"/>
    </source>
</evidence>
<protein>
    <submittedName>
        <fullName evidence="9">Fis family transcriptional regulator</fullName>
    </submittedName>
</protein>
<dbReference type="InterPro" id="IPR025943">
    <property type="entry name" value="Sigma_54_int_dom_ATP-bd_2"/>
</dbReference>
<dbReference type="InterPro" id="IPR025944">
    <property type="entry name" value="Sigma_54_int_dom_CS"/>
</dbReference>
<sequence>MLGNKVSTAAASTAGIAGPVFDDPVSRRLSAEIERVAGASVHVLVLGETGVGKELVARQIHQLSARRQRPFIAVNCAALSENLFESELFGHEKGAFTGALSATTGWFEAADGGTLFLDEIGELAPAMQAKLLRVIQQREVTRVGARVSRPIDVRLVTATNVDLAKAITAGRFREDLYYRIKVATLKVPPLRDRPGDILALARHFVGLHGPGAAIAFSPEAEAALLDHDWPGNIRELENVVQAALVGHRGGRIEQADLSLGVRDDGGAAPERAAPGGLQQVLDDLLARETADLFNAVQKQLVLRALDHAGGNQVHAAAFLGITRNVLRTLMQRYDLLPGGKRG</sequence>
<dbReference type="SUPFAM" id="SSF46689">
    <property type="entry name" value="Homeodomain-like"/>
    <property type="match status" value="1"/>
</dbReference>
<evidence type="ECO:0000256" key="7">
    <source>
        <dbReference type="ARBA" id="ARBA00023163"/>
    </source>
</evidence>
<keyword evidence="1" id="KW-0547">Nucleotide-binding</keyword>
<dbReference type="PANTHER" id="PTHR32071">
    <property type="entry name" value="TRANSCRIPTIONAL REGULATORY PROTEIN"/>
    <property type="match status" value="1"/>
</dbReference>
<dbReference type="GO" id="GO:0005524">
    <property type="term" value="F:ATP binding"/>
    <property type="evidence" value="ECO:0007669"/>
    <property type="project" value="UniProtKB-KW"/>
</dbReference>
<keyword evidence="2" id="KW-0067">ATP-binding</keyword>
<dbReference type="InterPro" id="IPR003593">
    <property type="entry name" value="AAA+_ATPase"/>
</dbReference>
<dbReference type="PROSITE" id="PS00676">
    <property type="entry name" value="SIGMA54_INTERACT_2"/>
    <property type="match status" value="1"/>
</dbReference>
<dbReference type="Gene3D" id="3.40.50.300">
    <property type="entry name" value="P-loop containing nucleotide triphosphate hydrolases"/>
    <property type="match status" value="1"/>
</dbReference>
<reference evidence="10" key="1">
    <citation type="submission" date="2018-05" db="EMBL/GenBank/DDBJ databases">
        <title>Zavarzinia sp. HR-AS.</title>
        <authorList>
            <person name="Lee Y."/>
            <person name="Jeon C.O."/>
        </authorList>
    </citation>
    <scope>NUCLEOTIDE SEQUENCE [LARGE SCALE GENOMIC DNA]</scope>
    <source>
        <strain evidence="10">DSM 1231</strain>
    </source>
</reference>
<dbReference type="GO" id="GO:0006355">
    <property type="term" value="P:regulation of DNA-templated transcription"/>
    <property type="evidence" value="ECO:0007669"/>
    <property type="project" value="InterPro"/>
</dbReference>
<dbReference type="CDD" id="cd00009">
    <property type="entry name" value="AAA"/>
    <property type="match status" value="1"/>
</dbReference>
<dbReference type="PROSITE" id="PS00688">
    <property type="entry name" value="SIGMA54_INTERACT_3"/>
    <property type="match status" value="1"/>
</dbReference>
<evidence type="ECO:0000256" key="6">
    <source>
        <dbReference type="ARBA" id="ARBA00023159"/>
    </source>
</evidence>
<keyword evidence="3" id="KW-0902">Two-component regulatory system</keyword>
<dbReference type="GO" id="GO:0043565">
    <property type="term" value="F:sequence-specific DNA binding"/>
    <property type="evidence" value="ECO:0007669"/>
    <property type="project" value="InterPro"/>
</dbReference>
<gene>
    <name evidence="9" type="ORF">DKG75_01195</name>
</gene>
<evidence type="ECO:0000256" key="5">
    <source>
        <dbReference type="ARBA" id="ARBA00023125"/>
    </source>
</evidence>